<dbReference type="Gene3D" id="2.60.40.1120">
    <property type="entry name" value="Carboxypeptidase-like, regulatory domain"/>
    <property type="match status" value="1"/>
</dbReference>
<accession>A0A926F314</accession>
<comment type="similarity">
    <text evidence="8 9">Belongs to the TonB-dependent receptor family.</text>
</comment>
<evidence type="ECO:0000259" key="11">
    <source>
        <dbReference type="Pfam" id="PF07715"/>
    </source>
</evidence>
<dbReference type="AlphaFoldDB" id="A0A926F314"/>
<organism evidence="12 13">
    <name type="scientific">Jilunia laotingensis</name>
    <dbReference type="NCBI Taxonomy" id="2763675"/>
    <lineage>
        <taxon>Bacteria</taxon>
        <taxon>Pseudomonadati</taxon>
        <taxon>Bacteroidota</taxon>
        <taxon>Bacteroidia</taxon>
        <taxon>Bacteroidales</taxon>
        <taxon>Bacteroidaceae</taxon>
        <taxon>Jilunia</taxon>
    </lineage>
</organism>
<proteinExistence type="inferred from homology"/>
<gene>
    <name evidence="12" type="ORF">H8744_10880</name>
</gene>
<evidence type="ECO:0000259" key="10">
    <source>
        <dbReference type="Pfam" id="PF00593"/>
    </source>
</evidence>
<dbReference type="InterPro" id="IPR037066">
    <property type="entry name" value="Plug_dom_sf"/>
</dbReference>
<evidence type="ECO:0000256" key="6">
    <source>
        <dbReference type="ARBA" id="ARBA00023136"/>
    </source>
</evidence>
<dbReference type="Pfam" id="PF07715">
    <property type="entry name" value="Plug"/>
    <property type="match status" value="1"/>
</dbReference>
<dbReference type="RefSeq" id="WP_262434847.1">
    <property type="nucleotide sequence ID" value="NZ_JACRTF010000001.1"/>
</dbReference>
<evidence type="ECO:0000256" key="8">
    <source>
        <dbReference type="PROSITE-ProRule" id="PRU01360"/>
    </source>
</evidence>
<name>A0A926F314_9BACT</name>
<keyword evidence="3 8" id="KW-1134">Transmembrane beta strand</keyword>
<protein>
    <submittedName>
        <fullName evidence="12">TonB-dependent receptor</fullName>
    </submittedName>
</protein>
<feature type="domain" description="TonB-dependent receptor-like beta-barrel" evidence="10">
    <location>
        <begin position="396"/>
        <end position="865"/>
    </location>
</feature>
<reference evidence="12" key="1">
    <citation type="submission" date="2020-08" db="EMBL/GenBank/DDBJ databases">
        <title>Genome public.</title>
        <authorList>
            <person name="Liu C."/>
            <person name="Sun Q."/>
        </authorList>
    </citation>
    <scope>NUCLEOTIDE SEQUENCE</scope>
    <source>
        <strain evidence="12">N12</strain>
    </source>
</reference>
<dbReference type="Pfam" id="PF00593">
    <property type="entry name" value="TonB_dep_Rec_b-barrel"/>
    <property type="match status" value="1"/>
</dbReference>
<evidence type="ECO:0000313" key="13">
    <source>
        <dbReference type="Proteomes" id="UP000651085"/>
    </source>
</evidence>
<dbReference type="InterPro" id="IPR023997">
    <property type="entry name" value="TonB-dep_OMP_SusC/RagA_CS"/>
</dbReference>
<dbReference type="SUPFAM" id="SSF49464">
    <property type="entry name" value="Carboxypeptidase regulatory domain-like"/>
    <property type="match status" value="1"/>
</dbReference>
<evidence type="ECO:0000256" key="5">
    <source>
        <dbReference type="ARBA" id="ARBA00023077"/>
    </source>
</evidence>
<dbReference type="InterPro" id="IPR012910">
    <property type="entry name" value="Plug_dom"/>
</dbReference>
<dbReference type="Gene3D" id="2.170.130.10">
    <property type="entry name" value="TonB-dependent receptor, plug domain"/>
    <property type="match status" value="1"/>
</dbReference>
<keyword evidence="7 8" id="KW-0998">Cell outer membrane</keyword>
<keyword evidence="2 8" id="KW-0813">Transport</keyword>
<dbReference type="InterPro" id="IPR000531">
    <property type="entry name" value="Beta-barrel_TonB"/>
</dbReference>
<evidence type="ECO:0000256" key="3">
    <source>
        <dbReference type="ARBA" id="ARBA00022452"/>
    </source>
</evidence>
<evidence type="ECO:0000256" key="4">
    <source>
        <dbReference type="ARBA" id="ARBA00022692"/>
    </source>
</evidence>
<dbReference type="PROSITE" id="PS52016">
    <property type="entry name" value="TONB_DEPENDENT_REC_3"/>
    <property type="match status" value="1"/>
</dbReference>
<dbReference type="NCBIfam" id="TIGR04056">
    <property type="entry name" value="OMP_RagA_SusC"/>
    <property type="match status" value="1"/>
</dbReference>
<dbReference type="Proteomes" id="UP000651085">
    <property type="component" value="Unassembled WGS sequence"/>
</dbReference>
<sequence>MKQVNLRIYQMILPMLFGLFLSLGAYAQQISVRGHVKDVAGEPIIGANVVVKGTTNGAITDLDGNFVLNAPQNSVISITFIGYKPVEVKAAPSVIVTLEDDSQVLDAVVVIGYGTVKKNDMTGSVTAIKPDKLNRGLTTTASDMITGKIAGVNVTSDGGAPGGGATIRVRGGSSLSASNNPLIVIDGLPIDNEGIKGVSNPLSSINPNDIETFTVLKDASATAIYGSRASNGVIIITTKKGEKGARPRVTYDGNVSISTKVNEIEVMNADQYRDFVISSFGEESGAAQLLGKANTNWSDEIFRTAVGTDHNVTVSGGLKNMPYRVSFGYTNQNGILKTSNFERYTGSISLNPSLFDNHLNINLNAKGMIANSRFADTGAIGAALNFDPTQPVMNGNSKYGGYFAWENPTSGEFISIATKNPVSMLEQKKDEANSKNLVANAQFDYKFHFLPDLRANLNLGMDLATGTQDTYYPKESPIGYIENGKTGYETIDKYNLLLDFYLQYSKDFNENHHFDVMAGYSWQHFHRTKENAYNNLNNSNPTSYNFKTESYLVSFFGRLNYSFKNRYLVTATLRNDGTSRFSKDNRWGLFPSVALGWRLKEEAFLADVDAVSDLKLRLGYGITGQQDIQQGDYPYMATYMSGLDGAYYQFGDNRQVPISRPNGYNPDLKWEQTTTWNAGLDFGFVNNRITAALDYYYRETKDLINVIDVPSGTNFTNRIVSNIGSLKNQGVELSINAKAISTKDWMWDLGFNVSWNDTEITKLTAQDDAATIVPVGYIDGGTGTMVQAQGVGHAANSFYVYQQVYDKDGKPIEGQYVDRNGDGQVNENDKYFYKKPAADVTMGFTSKLIYKNWDLSFSLRANINNYVYNNVASFNAPIGEGWVNNKGYLSNRPFSAFDTNFQDMNVLSDYYVQNASFLRCDNITLGYTFKKLFKAIDGRVYGTVQNPFVITKYKGLDPEVANATDKTFGIDKNVYPRPLVGIIGLSLNF</sequence>
<keyword evidence="5 9" id="KW-0798">TonB box</keyword>
<evidence type="ECO:0000256" key="1">
    <source>
        <dbReference type="ARBA" id="ARBA00004571"/>
    </source>
</evidence>
<dbReference type="InterPro" id="IPR008969">
    <property type="entry name" value="CarboxyPept-like_regulatory"/>
</dbReference>
<feature type="domain" description="TonB-dependent receptor plug" evidence="11">
    <location>
        <begin position="118"/>
        <end position="233"/>
    </location>
</feature>
<dbReference type="SUPFAM" id="SSF56935">
    <property type="entry name" value="Porins"/>
    <property type="match status" value="1"/>
</dbReference>
<keyword evidence="13" id="KW-1185">Reference proteome</keyword>
<dbReference type="InterPro" id="IPR036942">
    <property type="entry name" value="Beta-barrel_TonB_sf"/>
</dbReference>
<dbReference type="InterPro" id="IPR039426">
    <property type="entry name" value="TonB-dep_rcpt-like"/>
</dbReference>
<evidence type="ECO:0000256" key="7">
    <source>
        <dbReference type="ARBA" id="ARBA00023237"/>
    </source>
</evidence>
<dbReference type="Gene3D" id="2.40.170.20">
    <property type="entry name" value="TonB-dependent receptor, beta-barrel domain"/>
    <property type="match status" value="1"/>
</dbReference>
<dbReference type="FunFam" id="2.60.40.1120:FF:000003">
    <property type="entry name" value="Outer membrane protein Omp121"/>
    <property type="match status" value="1"/>
</dbReference>
<dbReference type="GO" id="GO:0009279">
    <property type="term" value="C:cell outer membrane"/>
    <property type="evidence" value="ECO:0007669"/>
    <property type="project" value="UniProtKB-SubCell"/>
</dbReference>
<dbReference type="InterPro" id="IPR023996">
    <property type="entry name" value="TonB-dep_OMP_SusC/RagA"/>
</dbReference>
<keyword evidence="4 8" id="KW-0812">Transmembrane</keyword>
<evidence type="ECO:0000256" key="2">
    <source>
        <dbReference type="ARBA" id="ARBA00022448"/>
    </source>
</evidence>
<comment type="caution">
    <text evidence="12">The sequence shown here is derived from an EMBL/GenBank/DDBJ whole genome shotgun (WGS) entry which is preliminary data.</text>
</comment>
<dbReference type="Pfam" id="PF13715">
    <property type="entry name" value="CarbopepD_reg_2"/>
    <property type="match status" value="1"/>
</dbReference>
<keyword evidence="12" id="KW-0675">Receptor</keyword>
<keyword evidence="6 8" id="KW-0472">Membrane</keyword>
<dbReference type="NCBIfam" id="TIGR04057">
    <property type="entry name" value="SusC_RagA_signa"/>
    <property type="match status" value="1"/>
</dbReference>
<evidence type="ECO:0000256" key="9">
    <source>
        <dbReference type="RuleBase" id="RU003357"/>
    </source>
</evidence>
<evidence type="ECO:0000313" key="12">
    <source>
        <dbReference type="EMBL" id="MBC8593741.1"/>
    </source>
</evidence>
<comment type="subcellular location">
    <subcellularLocation>
        <location evidence="1 8">Cell outer membrane</location>
        <topology evidence="1 8">Multi-pass membrane protein</topology>
    </subcellularLocation>
</comment>
<dbReference type="EMBL" id="JACRTF010000001">
    <property type="protein sequence ID" value="MBC8593741.1"/>
    <property type="molecule type" value="Genomic_DNA"/>
</dbReference>